<accession>A0A9Q3INE6</accession>
<dbReference type="Pfam" id="PF25597">
    <property type="entry name" value="SH3_retrovirus"/>
    <property type="match status" value="1"/>
</dbReference>
<evidence type="ECO:0000256" key="5">
    <source>
        <dbReference type="ARBA" id="ARBA00048173"/>
    </source>
</evidence>
<dbReference type="Pfam" id="PF13976">
    <property type="entry name" value="gag_pre-integrs"/>
    <property type="match status" value="1"/>
</dbReference>
<dbReference type="InterPro" id="IPR043502">
    <property type="entry name" value="DNA/RNA_pol_sf"/>
</dbReference>
<evidence type="ECO:0000256" key="1">
    <source>
        <dbReference type="ARBA" id="ARBA00022578"/>
    </source>
</evidence>
<dbReference type="GO" id="GO:0003723">
    <property type="term" value="F:RNA binding"/>
    <property type="evidence" value="ECO:0007669"/>
    <property type="project" value="UniProtKB-KW"/>
</dbReference>
<dbReference type="AlphaFoldDB" id="A0A9Q3INE6"/>
<dbReference type="Pfam" id="PF07727">
    <property type="entry name" value="RVT_2"/>
    <property type="match status" value="1"/>
</dbReference>
<dbReference type="CDD" id="cd09272">
    <property type="entry name" value="RNase_HI_RT_Ty1"/>
    <property type="match status" value="1"/>
</dbReference>
<dbReference type="InterPro" id="IPR001584">
    <property type="entry name" value="Integrase_cat-core"/>
</dbReference>
<dbReference type="InterPro" id="IPR036397">
    <property type="entry name" value="RNaseH_sf"/>
</dbReference>
<dbReference type="Gene3D" id="3.30.420.10">
    <property type="entry name" value="Ribonuclease H-like superfamily/Ribonuclease H"/>
    <property type="match status" value="1"/>
</dbReference>
<evidence type="ECO:0000313" key="8">
    <source>
        <dbReference type="EMBL" id="MBW0547045.1"/>
    </source>
</evidence>
<evidence type="ECO:0000256" key="2">
    <source>
        <dbReference type="ARBA" id="ARBA00022723"/>
    </source>
</evidence>
<evidence type="ECO:0000256" key="3">
    <source>
        <dbReference type="ARBA" id="ARBA00022801"/>
    </source>
</evidence>
<dbReference type="GO" id="GO:0046872">
    <property type="term" value="F:metal ion binding"/>
    <property type="evidence" value="ECO:0007669"/>
    <property type="project" value="UniProtKB-KW"/>
</dbReference>
<dbReference type="Proteomes" id="UP000765509">
    <property type="component" value="Unassembled WGS sequence"/>
</dbReference>
<dbReference type="GO" id="GO:0003887">
    <property type="term" value="F:DNA-directed DNA polymerase activity"/>
    <property type="evidence" value="ECO:0007669"/>
    <property type="project" value="UniProtKB-EC"/>
</dbReference>
<dbReference type="SUPFAM" id="SSF56672">
    <property type="entry name" value="DNA/RNA polymerases"/>
    <property type="match status" value="1"/>
</dbReference>
<dbReference type="GO" id="GO:0032196">
    <property type="term" value="P:transposition"/>
    <property type="evidence" value="ECO:0007669"/>
    <property type="project" value="UniProtKB-KW"/>
</dbReference>
<dbReference type="GO" id="GO:0003964">
    <property type="term" value="F:RNA-directed DNA polymerase activity"/>
    <property type="evidence" value="ECO:0007669"/>
    <property type="project" value="UniProtKB-EC"/>
</dbReference>
<comment type="caution">
    <text evidence="8">The sequence shown here is derived from an EMBL/GenBank/DDBJ whole genome shotgun (WGS) entry which is preliminary data.</text>
</comment>
<dbReference type="InterPro" id="IPR012337">
    <property type="entry name" value="RNaseH-like_sf"/>
</dbReference>
<dbReference type="InterPro" id="IPR013103">
    <property type="entry name" value="RVT_2"/>
</dbReference>
<reference evidence="8" key="1">
    <citation type="submission" date="2021-03" db="EMBL/GenBank/DDBJ databases">
        <title>Draft genome sequence of rust myrtle Austropuccinia psidii MF-1, a brazilian biotype.</title>
        <authorList>
            <person name="Quecine M.C."/>
            <person name="Pachon D.M.R."/>
            <person name="Bonatelli M.L."/>
            <person name="Correr F.H."/>
            <person name="Franceschini L.M."/>
            <person name="Leite T.F."/>
            <person name="Margarido G.R.A."/>
            <person name="Almeida C.A."/>
            <person name="Ferrarezi J.A."/>
            <person name="Labate C.A."/>
        </authorList>
    </citation>
    <scope>NUCLEOTIDE SEQUENCE</scope>
    <source>
        <strain evidence="8">MF-1</strain>
    </source>
</reference>
<dbReference type="GO" id="GO:0016787">
    <property type="term" value="F:hydrolase activity"/>
    <property type="evidence" value="ECO:0007669"/>
    <property type="project" value="UniProtKB-KW"/>
</dbReference>
<dbReference type="PANTHER" id="PTHR42648">
    <property type="entry name" value="TRANSPOSASE, PUTATIVE-RELATED"/>
    <property type="match status" value="1"/>
</dbReference>
<comment type="catalytic activity">
    <reaction evidence="6">
        <text>DNA(n) + a 2'-deoxyribonucleoside 5'-triphosphate = DNA(n+1) + diphosphate</text>
        <dbReference type="Rhea" id="RHEA:22508"/>
        <dbReference type="Rhea" id="RHEA-COMP:17339"/>
        <dbReference type="Rhea" id="RHEA-COMP:17340"/>
        <dbReference type="ChEBI" id="CHEBI:33019"/>
        <dbReference type="ChEBI" id="CHEBI:61560"/>
        <dbReference type="ChEBI" id="CHEBI:173112"/>
        <dbReference type="EC" id="2.7.7.7"/>
    </reaction>
</comment>
<dbReference type="PANTHER" id="PTHR42648:SF24">
    <property type="entry name" value="INTEGRASE CATALYTIC DOMAIN-CONTAINING PROTEIN"/>
    <property type="match status" value="1"/>
</dbReference>
<dbReference type="InterPro" id="IPR025724">
    <property type="entry name" value="GAG-pre-integrase_dom"/>
</dbReference>
<dbReference type="EMBL" id="AVOT02052098">
    <property type="protein sequence ID" value="MBW0547045.1"/>
    <property type="molecule type" value="Genomic_DNA"/>
</dbReference>
<keyword evidence="3" id="KW-0378">Hydrolase</keyword>
<keyword evidence="1" id="KW-0815">Transposition</keyword>
<gene>
    <name evidence="8" type="ORF">O181_086760</name>
</gene>
<dbReference type="SUPFAM" id="SSF53098">
    <property type="entry name" value="Ribonuclease H-like"/>
    <property type="match status" value="1"/>
</dbReference>
<evidence type="ECO:0000259" key="7">
    <source>
        <dbReference type="PROSITE" id="PS50994"/>
    </source>
</evidence>
<dbReference type="GO" id="GO:0005634">
    <property type="term" value="C:nucleus"/>
    <property type="evidence" value="ECO:0007669"/>
    <property type="project" value="UniProtKB-ARBA"/>
</dbReference>
<dbReference type="GO" id="GO:0015074">
    <property type="term" value="P:DNA integration"/>
    <property type="evidence" value="ECO:0007669"/>
    <property type="project" value="InterPro"/>
</dbReference>
<organism evidence="8 9">
    <name type="scientific">Austropuccinia psidii MF-1</name>
    <dbReference type="NCBI Taxonomy" id="1389203"/>
    <lineage>
        <taxon>Eukaryota</taxon>
        <taxon>Fungi</taxon>
        <taxon>Dikarya</taxon>
        <taxon>Basidiomycota</taxon>
        <taxon>Pucciniomycotina</taxon>
        <taxon>Pucciniomycetes</taxon>
        <taxon>Pucciniales</taxon>
        <taxon>Sphaerophragmiaceae</taxon>
        <taxon>Austropuccinia</taxon>
    </lineage>
</organism>
<sequence length="875" mass="99318">MMHCIERQYPNNCTHACLLRDDRWFLNARKSANCNEIRECSDETSRLMHQRLAHLSLRLLRRMQKLNCVMGLPSKLLTTDVKICRACSLAKSRHTPLDSPSRCLVEQPGDVIVADLMGPFPLSFDKRAYAMLIQDHYSSLVTMYPLKTKSEAGGCLIDWIKKFNNLTKFSVKRVRTDNAGELNTNTLKNFFAEIGIIHENIVPYEHHQAGKIERTNRTIAEAARSQLIDANLPATLWSYAFRQAVWIFNRVPHKENIKTPYELVVGRKPDITPLRVFGCKAFVHNLNHRKDLSPKARELLHIGIAEDSKGWVFWDRTSGTVYRSATAIFDETERELHVPTANAIEITNLFDPTMLQEMGAQDEALQATAAMCHLVSDSPNSYREAMNGVEKEKWAQAMKEELLNLKNMLVWEPAAGDKLKRALGCRWVYTVKRNQQGEVIRYKARLVVQGHRQIKGLNFEETFVPTPTFTSLRCLLAIASALRWELQTFDVTTAYLHSQLEEDIYVKAPEGATNLHGILKLNKALYGLKQAGRCWWNHLKNILNEIGLTPNPEDQSTYVYDGADGGAMLWIHVDDGVLGASNKKLLDKLKLHLQERLKLKWDDTLGSIVGIDIKKEGNTFKLCQPQLIKKVCDITPSNITAMQPMPDMKLTSGKAKRLDKEYLSRIGMLLYVAQATRPDIMYSVNYLARFSMNTNQQHWTALNHLINYLWRTSTRSLSIAANTGEDTLSIFVDVNWGGEGSRSQHGYMGFLWGAPVMWNSKQQTCVASSTCQAEYMALSFAAKACMWVTQGFFKVAGHFTPILLSDNKAAIKIAGDSGSNKNSRHIKREFHMTNEILVTDQIKLKWVGTTEQLADIMTKSLGRNKVDSFCEKILR</sequence>
<dbReference type="PROSITE" id="PS50994">
    <property type="entry name" value="INTEGRASE"/>
    <property type="match status" value="1"/>
</dbReference>
<keyword evidence="2" id="KW-0479">Metal-binding</keyword>
<evidence type="ECO:0000256" key="4">
    <source>
        <dbReference type="ARBA" id="ARBA00022884"/>
    </source>
</evidence>
<keyword evidence="4" id="KW-0694">RNA-binding</keyword>
<comment type="catalytic activity">
    <reaction evidence="5">
        <text>DNA(n) + a 2'-deoxyribonucleoside 5'-triphosphate = DNA(n+1) + diphosphate</text>
        <dbReference type="Rhea" id="RHEA:22508"/>
        <dbReference type="Rhea" id="RHEA-COMP:17339"/>
        <dbReference type="Rhea" id="RHEA-COMP:17340"/>
        <dbReference type="ChEBI" id="CHEBI:33019"/>
        <dbReference type="ChEBI" id="CHEBI:61560"/>
        <dbReference type="ChEBI" id="CHEBI:173112"/>
        <dbReference type="EC" id="2.7.7.49"/>
    </reaction>
</comment>
<dbReference type="InterPro" id="IPR057670">
    <property type="entry name" value="SH3_retrovirus"/>
</dbReference>
<proteinExistence type="predicted"/>
<dbReference type="InterPro" id="IPR039537">
    <property type="entry name" value="Retrotran_Ty1/copia-like"/>
</dbReference>
<feature type="domain" description="Integrase catalytic" evidence="7">
    <location>
        <begin position="104"/>
        <end position="268"/>
    </location>
</feature>
<keyword evidence="9" id="KW-1185">Reference proteome</keyword>
<name>A0A9Q3INE6_9BASI</name>
<evidence type="ECO:0000256" key="6">
    <source>
        <dbReference type="ARBA" id="ARBA00049244"/>
    </source>
</evidence>
<protein>
    <recommendedName>
        <fullName evidence="7">Integrase catalytic domain-containing protein</fullName>
    </recommendedName>
</protein>
<evidence type="ECO:0000313" key="9">
    <source>
        <dbReference type="Proteomes" id="UP000765509"/>
    </source>
</evidence>